<feature type="transmembrane region" description="Helical" evidence="1">
    <location>
        <begin position="165"/>
        <end position="182"/>
    </location>
</feature>
<protein>
    <recommendedName>
        <fullName evidence="4">Tripartite ATP-independent transporter, DctM component</fullName>
    </recommendedName>
</protein>
<reference evidence="2" key="1">
    <citation type="submission" date="2022-10" db="EMBL/GenBank/DDBJ databases">
        <title>Roseovarius pelagicus sp. nov., isolated from Arctic seawater.</title>
        <authorList>
            <person name="Hong Y.W."/>
            <person name="Hwang C.Y."/>
        </authorList>
    </citation>
    <scope>NUCLEOTIDE SEQUENCE</scope>
    <source>
        <strain evidence="2">HL-MP18</strain>
    </source>
</reference>
<evidence type="ECO:0000313" key="2">
    <source>
        <dbReference type="EMBL" id="UXX84628.1"/>
    </source>
</evidence>
<keyword evidence="1" id="KW-1133">Transmembrane helix</keyword>
<sequence length="183" mass="18793">MSAALSSVALGILITWAVCMISGLVMGTPVSLMLGAVVGIAAVTLFQNSLVSGALLALLAPFGILLPALALRHMGAQLGLPVQPFATAELVVILLVYVGFLAAAMGVIPVDIYRLGYAPIPVAIMVLVICAYGAASGSVFLPLVAVLGQGVWVMGWGSSNWFDEVTHATLVPILVIVLLTRAV</sequence>
<keyword evidence="3" id="KW-1185">Reference proteome</keyword>
<dbReference type="RefSeq" id="WP_263048811.1">
    <property type="nucleotide sequence ID" value="NZ_CP106738.1"/>
</dbReference>
<gene>
    <name evidence="2" type="ORF">N7U68_08325</name>
</gene>
<keyword evidence="1" id="KW-0812">Transmembrane</keyword>
<feature type="transmembrane region" description="Helical" evidence="1">
    <location>
        <begin position="27"/>
        <end position="46"/>
    </location>
</feature>
<accession>A0ABY6DI41</accession>
<name>A0ABY6DI41_9RHOB</name>
<feature type="transmembrane region" description="Helical" evidence="1">
    <location>
        <begin position="122"/>
        <end position="145"/>
    </location>
</feature>
<proteinExistence type="predicted"/>
<keyword evidence="1" id="KW-0472">Membrane</keyword>
<evidence type="ECO:0000256" key="1">
    <source>
        <dbReference type="SAM" id="Phobius"/>
    </source>
</evidence>
<dbReference type="Proteomes" id="UP001064087">
    <property type="component" value="Chromosome"/>
</dbReference>
<dbReference type="EMBL" id="CP106738">
    <property type="protein sequence ID" value="UXX84628.1"/>
    <property type="molecule type" value="Genomic_DNA"/>
</dbReference>
<evidence type="ECO:0000313" key="3">
    <source>
        <dbReference type="Proteomes" id="UP001064087"/>
    </source>
</evidence>
<feature type="transmembrane region" description="Helical" evidence="1">
    <location>
        <begin position="53"/>
        <end position="70"/>
    </location>
</feature>
<organism evidence="2 3">
    <name type="scientific">Roseovarius pelagicus</name>
    <dbReference type="NCBI Taxonomy" id="2980108"/>
    <lineage>
        <taxon>Bacteria</taxon>
        <taxon>Pseudomonadati</taxon>
        <taxon>Pseudomonadota</taxon>
        <taxon>Alphaproteobacteria</taxon>
        <taxon>Rhodobacterales</taxon>
        <taxon>Roseobacteraceae</taxon>
        <taxon>Roseovarius</taxon>
    </lineage>
</organism>
<feature type="transmembrane region" description="Helical" evidence="1">
    <location>
        <begin position="90"/>
        <end position="110"/>
    </location>
</feature>
<evidence type="ECO:0008006" key="4">
    <source>
        <dbReference type="Google" id="ProtNLM"/>
    </source>
</evidence>